<dbReference type="FunFam" id="3.30.730.10:FF:000005">
    <property type="entry name" value="ethylene-responsive transcription factor RAP2-11"/>
    <property type="match status" value="1"/>
</dbReference>
<keyword evidence="5" id="KW-0539">Nucleus</keyword>
<evidence type="ECO:0000256" key="4">
    <source>
        <dbReference type="ARBA" id="ARBA00023163"/>
    </source>
</evidence>
<evidence type="ECO:0000259" key="8">
    <source>
        <dbReference type="PROSITE" id="PS51032"/>
    </source>
</evidence>
<evidence type="ECO:0000256" key="6">
    <source>
        <dbReference type="ARBA" id="ARBA00024343"/>
    </source>
</evidence>
<reference evidence="9" key="1">
    <citation type="submission" date="2020-06" db="EMBL/GenBank/DDBJ databases">
        <authorList>
            <person name="Li T."/>
            <person name="Hu X."/>
            <person name="Zhang T."/>
            <person name="Song X."/>
            <person name="Zhang H."/>
            <person name="Dai N."/>
            <person name="Sheng W."/>
            <person name="Hou X."/>
            <person name="Wei L."/>
        </authorList>
    </citation>
    <scope>NUCLEOTIDE SEQUENCE</scope>
    <source>
        <strain evidence="9">KEN8</strain>
        <tissue evidence="9">Leaf</tissue>
    </source>
</reference>
<comment type="caution">
    <text evidence="9">The sequence shown here is derived from an EMBL/GenBank/DDBJ whole genome shotgun (WGS) entry which is preliminary data.</text>
</comment>
<keyword evidence="4" id="KW-0804">Transcription</keyword>
<protein>
    <submittedName>
        <fullName evidence="9">Ethylene-responsive transcription factor</fullName>
    </submittedName>
</protein>
<evidence type="ECO:0000256" key="5">
    <source>
        <dbReference type="ARBA" id="ARBA00023242"/>
    </source>
</evidence>
<comment type="similarity">
    <text evidence="6">Belongs to the AP2/ERF transcription factor family. ERF subfamily.</text>
</comment>
<dbReference type="Gene3D" id="3.30.730.10">
    <property type="entry name" value="AP2/ERF domain"/>
    <property type="match status" value="1"/>
</dbReference>
<reference evidence="9" key="2">
    <citation type="journal article" date="2024" name="Plant">
        <title>Genomic evolution and insights into agronomic trait innovations of Sesamum species.</title>
        <authorList>
            <person name="Miao H."/>
            <person name="Wang L."/>
            <person name="Qu L."/>
            <person name="Liu H."/>
            <person name="Sun Y."/>
            <person name="Le M."/>
            <person name="Wang Q."/>
            <person name="Wei S."/>
            <person name="Zheng Y."/>
            <person name="Lin W."/>
            <person name="Duan Y."/>
            <person name="Cao H."/>
            <person name="Xiong S."/>
            <person name="Wang X."/>
            <person name="Wei L."/>
            <person name="Li C."/>
            <person name="Ma Q."/>
            <person name="Ju M."/>
            <person name="Zhao R."/>
            <person name="Li G."/>
            <person name="Mu C."/>
            <person name="Tian Q."/>
            <person name="Mei H."/>
            <person name="Zhang T."/>
            <person name="Gao T."/>
            <person name="Zhang H."/>
        </authorList>
    </citation>
    <scope>NUCLEOTIDE SEQUENCE</scope>
    <source>
        <strain evidence="9">KEN8</strain>
    </source>
</reference>
<sequence length="535" mass="59203">MVKFHSGTTVNISQPQPQLFNKLAVVDYQKSETPTLPDRSITSDTVTPQHSNSMLGVGRLIYSPPMRQFYWVVRFTRSEGEVEKKRRRLSETRGFGARDFMSASFDLAVVSGAPLKLCFSSVSSSSANCMPRSLCCALQQSNLSFFPTVSMRLRPKRTCSGVVCFGGYHINRLLNLFLFLREPRKPVPLNKETISRKQKFKPESTRPMRKVRIICNDPDATDSSDDDEVGEKKVKRIVHEVCFPIGEPSRVSKSPESESSVQDSNNEKSSKKKRVLPLIESKPSPVTGKYRGVRQRKWGKWAAEIRDPIQHKRVWLGTYNTAEEASRAYELKRLEFEALANSTDFSSEKSSNDENDTPVCSVVVSKPTENLKQQNDAALCVSTEDSSGSAVSLTSHTSPSSVLELDSLTSAINVKCEDEKPSDASVEANVVEQKVTVADTGLMDEELMALAQIGEELDLDMELHSLVAGGDFAPSLDDFVDGFDDLPICGFDDGDNPGALPDFDFDFDLDACNEAFAWMDDAPTLMGPSLNIACP</sequence>
<gene>
    <name evidence="9" type="ORF">Scaly_0128200</name>
</gene>
<dbReference type="InterPro" id="IPR001471">
    <property type="entry name" value="AP2/ERF_dom"/>
</dbReference>
<proteinExistence type="inferred from homology"/>
<organism evidence="9">
    <name type="scientific">Sesamum calycinum</name>
    <dbReference type="NCBI Taxonomy" id="2727403"/>
    <lineage>
        <taxon>Eukaryota</taxon>
        <taxon>Viridiplantae</taxon>
        <taxon>Streptophyta</taxon>
        <taxon>Embryophyta</taxon>
        <taxon>Tracheophyta</taxon>
        <taxon>Spermatophyta</taxon>
        <taxon>Magnoliopsida</taxon>
        <taxon>eudicotyledons</taxon>
        <taxon>Gunneridae</taxon>
        <taxon>Pentapetalae</taxon>
        <taxon>asterids</taxon>
        <taxon>lamiids</taxon>
        <taxon>Lamiales</taxon>
        <taxon>Pedaliaceae</taxon>
        <taxon>Sesamum</taxon>
    </lineage>
</organism>
<dbReference type="SMART" id="SM00380">
    <property type="entry name" value="AP2"/>
    <property type="match status" value="1"/>
</dbReference>
<dbReference type="PRINTS" id="PR00367">
    <property type="entry name" value="ETHRSPELEMNT"/>
</dbReference>
<evidence type="ECO:0000256" key="2">
    <source>
        <dbReference type="ARBA" id="ARBA00023015"/>
    </source>
</evidence>
<evidence type="ECO:0000256" key="7">
    <source>
        <dbReference type="SAM" id="MobiDB-lite"/>
    </source>
</evidence>
<dbReference type="EMBL" id="JACGWM010000001">
    <property type="protein sequence ID" value="KAL0396798.1"/>
    <property type="molecule type" value="Genomic_DNA"/>
</dbReference>
<name>A0AAW2SY77_9LAMI</name>
<dbReference type="GO" id="GO:0005634">
    <property type="term" value="C:nucleus"/>
    <property type="evidence" value="ECO:0007669"/>
    <property type="project" value="UniProtKB-SubCell"/>
</dbReference>
<dbReference type="SUPFAM" id="SSF54171">
    <property type="entry name" value="DNA-binding domain"/>
    <property type="match status" value="1"/>
</dbReference>
<keyword evidence="2" id="KW-0805">Transcription regulation</keyword>
<dbReference type="GO" id="GO:0003677">
    <property type="term" value="F:DNA binding"/>
    <property type="evidence" value="ECO:0007669"/>
    <property type="project" value="UniProtKB-KW"/>
</dbReference>
<dbReference type="Pfam" id="PF00847">
    <property type="entry name" value="AP2"/>
    <property type="match status" value="1"/>
</dbReference>
<comment type="subcellular location">
    <subcellularLocation>
        <location evidence="1">Nucleus</location>
    </subcellularLocation>
</comment>
<dbReference type="InterPro" id="IPR036955">
    <property type="entry name" value="AP2/ERF_dom_sf"/>
</dbReference>
<dbReference type="InterPro" id="IPR016177">
    <property type="entry name" value="DNA-bd_dom_sf"/>
</dbReference>
<dbReference type="PANTHER" id="PTHR31194:SF62">
    <property type="entry name" value="ETHYLENE-RESPONSIVE TRANSCRIPTION FACTOR ERF118"/>
    <property type="match status" value="1"/>
</dbReference>
<feature type="region of interest" description="Disordered" evidence="7">
    <location>
        <begin position="247"/>
        <end position="291"/>
    </location>
</feature>
<evidence type="ECO:0000256" key="1">
    <source>
        <dbReference type="ARBA" id="ARBA00004123"/>
    </source>
</evidence>
<dbReference type="GO" id="GO:0003700">
    <property type="term" value="F:DNA-binding transcription factor activity"/>
    <property type="evidence" value="ECO:0007669"/>
    <property type="project" value="InterPro"/>
</dbReference>
<keyword evidence="3" id="KW-0238">DNA-binding</keyword>
<dbReference type="InterPro" id="IPR050913">
    <property type="entry name" value="AP2/ERF_ERF"/>
</dbReference>
<feature type="domain" description="AP2/ERF" evidence="8">
    <location>
        <begin position="289"/>
        <end position="346"/>
    </location>
</feature>
<feature type="compositionally biased region" description="Low complexity" evidence="7">
    <location>
        <begin position="247"/>
        <end position="261"/>
    </location>
</feature>
<evidence type="ECO:0000313" key="9">
    <source>
        <dbReference type="EMBL" id="KAL0396798.1"/>
    </source>
</evidence>
<dbReference type="AlphaFoldDB" id="A0AAW2SY77"/>
<dbReference type="PANTHER" id="PTHR31194">
    <property type="entry name" value="SHN SHINE , DNA BINDING / TRANSCRIPTION FACTOR"/>
    <property type="match status" value="1"/>
</dbReference>
<dbReference type="PROSITE" id="PS51032">
    <property type="entry name" value="AP2_ERF"/>
    <property type="match status" value="1"/>
</dbReference>
<accession>A0AAW2SY77</accession>
<dbReference type="CDD" id="cd00018">
    <property type="entry name" value="AP2"/>
    <property type="match status" value="1"/>
</dbReference>
<evidence type="ECO:0000256" key="3">
    <source>
        <dbReference type="ARBA" id="ARBA00023125"/>
    </source>
</evidence>